<feature type="compositionally biased region" description="Basic and acidic residues" evidence="1">
    <location>
        <begin position="43"/>
        <end position="61"/>
    </location>
</feature>
<comment type="caution">
    <text evidence="3">The sequence shown here is derived from an EMBL/GenBank/DDBJ whole genome shotgun (WGS) entry which is preliminary data.</text>
</comment>
<feature type="chain" id="PRO_5042125501" evidence="2">
    <location>
        <begin position="26"/>
        <end position="88"/>
    </location>
</feature>
<protein>
    <submittedName>
        <fullName evidence="3">Uncharacterized protein</fullName>
    </submittedName>
</protein>
<feature type="signal peptide" evidence="2">
    <location>
        <begin position="1"/>
        <end position="25"/>
    </location>
</feature>
<evidence type="ECO:0000313" key="3">
    <source>
        <dbReference type="EMBL" id="MBM1712217.1"/>
    </source>
</evidence>
<proteinExistence type="predicted"/>
<keyword evidence="4" id="KW-1185">Reference proteome</keyword>
<organism evidence="3 4">
    <name type="scientific">Sulfitobacter geojensis</name>
    <dbReference type="NCBI Taxonomy" id="1342299"/>
    <lineage>
        <taxon>Bacteria</taxon>
        <taxon>Pseudomonadati</taxon>
        <taxon>Pseudomonadota</taxon>
        <taxon>Alphaproteobacteria</taxon>
        <taxon>Rhodobacterales</taxon>
        <taxon>Roseobacteraceae</taxon>
        <taxon>Sulfitobacter</taxon>
    </lineage>
</organism>
<evidence type="ECO:0000256" key="2">
    <source>
        <dbReference type="SAM" id="SignalP"/>
    </source>
</evidence>
<keyword evidence="2" id="KW-0732">Signal</keyword>
<sequence>MTHFKNAATIVTISLLSAVPVAGFATETGSPQQSVEADPNEEVSSKKVTGESMEDTAKADQGENAYDDAEVVEDVDGSLEEDDAKSDS</sequence>
<feature type="region of interest" description="Disordered" evidence="1">
    <location>
        <begin position="27"/>
        <end position="88"/>
    </location>
</feature>
<name>A0AAE2VUY7_9RHOB</name>
<evidence type="ECO:0000256" key="1">
    <source>
        <dbReference type="SAM" id="MobiDB-lite"/>
    </source>
</evidence>
<dbReference type="EMBL" id="JAFBRM010000001">
    <property type="protein sequence ID" value="MBM1712217.1"/>
    <property type="molecule type" value="Genomic_DNA"/>
</dbReference>
<dbReference type="AlphaFoldDB" id="A0AAE2VUY7"/>
<evidence type="ECO:0000313" key="4">
    <source>
        <dbReference type="Proteomes" id="UP000732193"/>
    </source>
</evidence>
<dbReference type="Proteomes" id="UP000732193">
    <property type="component" value="Unassembled WGS sequence"/>
</dbReference>
<gene>
    <name evidence="3" type="ORF">JQV55_01420</name>
</gene>
<dbReference type="GeneID" id="93913197"/>
<accession>A0AAE2VUY7</accession>
<feature type="compositionally biased region" description="Acidic residues" evidence="1">
    <location>
        <begin position="65"/>
        <end position="88"/>
    </location>
</feature>
<reference evidence="3 4" key="1">
    <citation type="submission" date="2021-01" db="EMBL/GenBank/DDBJ databases">
        <title>Diatom-associated Roseobacters Show Island Model of Population Structure.</title>
        <authorList>
            <person name="Qu L."/>
            <person name="Feng X."/>
            <person name="Chen Y."/>
            <person name="Li L."/>
            <person name="Wang X."/>
            <person name="Hu Z."/>
            <person name="Wang H."/>
            <person name="Luo H."/>
        </authorList>
    </citation>
    <scope>NUCLEOTIDE SEQUENCE [LARGE SCALE GENOMIC DNA]</scope>
    <source>
        <strain evidence="3 4">TR60-84</strain>
    </source>
</reference>
<dbReference type="RefSeq" id="WP_025045143.1">
    <property type="nucleotide sequence ID" value="NZ_CANKZB010000001.1"/>
</dbReference>